<evidence type="ECO:0000256" key="4">
    <source>
        <dbReference type="ARBA" id="ARBA00023004"/>
    </source>
</evidence>
<dbReference type="Pfam" id="PF13187">
    <property type="entry name" value="Fer4_9"/>
    <property type="match status" value="1"/>
</dbReference>
<evidence type="ECO:0000256" key="2">
    <source>
        <dbReference type="ARBA" id="ARBA00022723"/>
    </source>
</evidence>
<dbReference type="Pfam" id="PF00881">
    <property type="entry name" value="Nitroreductase"/>
    <property type="match status" value="1"/>
</dbReference>
<dbReference type="PANTHER" id="PTHR43673:SF10">
    <property type="entry name" value="NADH DEHYDROGENASE_NAD(P)H NITROREDUCTASE XCC3605-RELATED"/>
    <property type="match status" value="1"/>
</dbReference>
<dbReference type="GO" id="GO:0052618">
    <property type="term" value="F:coenzyme F420-0:L-glutamate ligase activity"/>
    <property type="evidence" value="ECO:0007669"/>
    <property type="project" value="UniProtKB-EC"/>
</dbReference>
<gene>
    <name evidence="7" type="primary">fbiB_2</name>
    <name evidence="7" type="ORF">BerOc1_01519</name>
</gene>
<dbReference type="Gene3D" id="3.40.109.10">
    <property type="entry name" value="NADH Oxidase"/>
    <property type="match status" value="1"/>
</dbReference>
<dbReference type="PANTHER" id="PTHR43673">
    <property type="entry name" value="NAD(P)H NITROREDUCTASE YDGI-RELATED"/>
    <property type="match status" value="1"/>
</dbReference>
<dbReference type="GO" id="GO:0016491">
    <property type="term" value="F:oxidoreductase activity"/>
    <property type="evidence" value="ECO:0007669"/>
    <property type="project" value="UniProtKB-KW"/>
</dbReference>
<organism evidence="7 8">
    <name type="scientific">Pseudodesulfovibrio hydrargyri</name>
    <dbReference type="NCBI Taxonomy" id="2125990"/>
    <lineage>
        <taxon>Bacteria</taxon>
        <taxon>Pseudomonadati</taxon>
        <taxon>Thermodesulfobacteriota</taxon>
        <taxon>Desulfovibrionia</taxon>
        <taxon>Desulfovibrionales</taxon>
        <taxon>Desulfovibrionaceae</taxon>
    </lineage>
</organism>
<accession>A0A1J5MUC7</accession>
<feature type="domain" description="4Fe-4S ferredoxin-type" evidence="6">
    <location>
        <begin position="1"/>
        <end position="28"/>
    </location>
</feature>
<feature type="domain" description="4Fe-4S ferredoxin-type" evidence="6">
    <location>
        <begin position="29"/>
        <end position="61"/>
    </location>
</feature>
<name>A0A1J5MUC7_9BACT</name>
<dbReference type="EC" id="6.3.2.31" evidence="7"/>
<dbReference type="SUPFAM" id="SSF55469">
    <property type="entry name" value="FMN-dependent nitroreductase-like"/>
    <property type="match status" value="1"/>
</dbReference>
<dbReference type="InterPro" id="IPR017900">
    <property type="entry name" value="4Fe4S_Fe_S_CS"/>
</dbReference>
<reference evidence="7 8" key="1">
    <citation type="submission" date="2015-09" db="EMBL/GenBank/DDBJ databases">
        <title>Genome of Desulfovibrio dechloracetivorans BerOc1, a mercury methylating strain isolated from highly hydrocarbons and metals contaminated coastal sediments.</title>
        <authorList>
            <person name="Goni Urriza M."/>
            <person name="Gassie C."/>
            <person name="Bouchez O."/>
            <person name="Klopp C."/>
            <person name="Ranchou-Peyruse A."/>
            <person name="Remy G."/>
        </authorList>
    </citation>
    <scope>NUCLEOTIDE SEQUENCE [LARGE SCALE GENOMIC DNA]</scope>
    <source>
        <strain evidence="7 8">BerOc1</strain>
    </source>
</reference>
<dbReference type="InterPro" id="IPR000415">
    <property type="entry name" value="Nitroreductase-like"/>
</dbReference>
<dbReference type="Gene3D" id="3.30.70.20">
    <property type="match status" value="1"/>
</dbReference>
<dbReference type="GO" id="GO:0051536">
    <property type="term" value="F:iron-sulfur cluster binding"/>
    <property type="evidence" value="ECO:0007669"/>
    <property type="project" value="UniProtKB-KW"/>
</dbReference>
<protein>
    <submittedName>
        <fullName evidence="7">Coenzyme F420:L-glutamate ligase</fullName>
        <ecNumber evidence="7">6.3.2.31</ecNumber>
    </submittedName>
</protein>
<evidence type="ECO:0000259" key="6">
    <source>
        <dbReference type="PROSITE" id="PS51379"/>
    </source>
</evidence>
<dbReference type="AlphaFoldDB" id="A0A1J5MUC7"/>
<keyword evidence="8" id="KW-1185">Reference proteome</keyword>
<keyword evidence="3" id="KW-0560">Oxidoreductase</keyword>
<keyword evidence="7" id="KW-0436">Ligase</keyword>
<dbReference type="Proteomes" id="UP000181901">
    <property type="component" value="Unassembled WGS sequence"/>
</dbReference>
<evidence type="ECO:0000256" key="1">
    <source>
        <dbReference type="ARBA" id="ARBA00007118"/>
    </source>
</evidence>
<keyword evidence="2" id="KW-0479">Metal-binding</keyword>
<dbReference type="GO" id="GO:0046872">
    <property type="term" value="F:metal ion binding"/>
    <property type="evidence" value="ECO:0007669"/>
    <property type="project" value="UniProtKB-KW"/>
</dbReference>
<comment type="similarity">
    <text evidence="1">Belongs to the nitroreductase family.</text>
</comment>
<comment type="caution">
    <text evidence="7">The sequence shown here is derived from an EMBL/GenBank/DDBJ whole genome shotgun (WGS) entry which is preliminary data.</text>
</comment>
<evidence type="ECO:0000256" key="3">
    <source>
        <dbReference type="ARBA" id="ARBA00023002"/>
    </source>
</evidence>
<keyword evidence="5" id="KW-0411">Iron-sulfur</keyword>
<dbReference type="PROSITE" id="PS51379">
    <property type="entry name" value="4FE4S_FER_2"/>
    <property type="match status" value="2"/>
</dbReference>
<evidence type="ECO:0000313" key="7">
    <source>
        <dbReference type="EMBL" id="OIQ49594.1"/>
    </source>
</evidence>
<dbReference type="EMBL" id="LKAQ01000004">
    <property type="protein sequence ID" value="OIQ49594.1"/>
    <property type="molecule type" value="Genomic_DNA"/>
</dbReference>
<dbReference type="CDD" id="cd02143">
    <property type="entry name" value="nitroreductase_FeS-like"/>
    <property type="match status" value="1"/>
</dbReference>
<keyword evidence="4" id="KW-0408">Iron</keyword>
<dbReference type="OrthoDB" id="368873at2"/>
<dbReference type="SUPFAM" id="SSF54862">
    <property type="entry name" value="4Fe-4S ferredoxins"/>
    <property type="match status" value="1"/>
</dbReference>
<proteinExistence type="inferred from homology"/>
<evidence type="ECO:0000313" key="8">
    <source>
        <dbReference type="Proteomes" id="UP000181901"/>
    </source>
</evidence>
<sequence>MFADKDICKRCGACRDECPFDLVVEDREGFPKLRPAAKKTCINCGHCVAVCPVGAVTLPEMPAVTPGLAPGQCGPFDRGLRLTPAQADQFLSGRRSVRSYRDKPVPEEVLAHLFSVSSFAPSAKNGQPAQWIVTRTPQATRRLAGMTVEYMATNSIMPGVVKNWARGVDKILHGAPHVAVAHAPEDGFNPAEDCALAAAYLELAAHAHGLGACWAGFLMEVAEGCCNIRRELGIPEGHGVYAALMLGYPKYRYKRIPTRRTVEIDWLD</sequence>
<evidence type="ECO:0000256" key="5">
    <source>
        <dbReference type="ARBA" id="ARBA00023014"/>
    </source>
</evidence>
<dbReference type="InterPro" id="IPR029479">
    <property type="entry name" value="Nitroreductase"/>
</dbReference>
<dbReference type="RefSeq" id="WP_071545094.1">
    <property type="nucleotide sequence ID" value="NZ_LKAQ01000004.1"/>
</dbReference>
<dbReference type="InterPro" id="IPR017896">
    <property type="entry name" value="4Fe4S_Fe-S-bd"/>
</dbReference>
<dbReference type="PROSITE" id="PS00198">
    <property type="entry name" value="4FE4S_FER_1"/>
    <property type="match status" value="1"/>
</dbReference>